<accession>A0A7N0U5W1</accession>
<organism evidence="1 2">
    <name type="scientific">Kalanchoe fedtschenkoi</name>
    <name type="common">Lavender scallops</name>
    <name type="synonym">South American air plant</name>
    <dbReference type="NCBI Taxonomy" id="63787"/>
    <lineage>
        <taxon>Eukaryota</taxon>
        <taxon>Viridiplantae</taxon>
        <taxon>Streptophyta</taxon>
        <taxon>Embryophyta</taxon>
        <taxon>Tracheophyta</taxon>
        <taxon>Spermatophyta</taxon>
        <taxon>Magnoliopsida</taxon>
        <taxon>eudicotyledons</taxon>
        <taxon>Gunneridae</taxon>
        <taxon>Pentapetalae</taxon>
        <taxon>Saxifragales</taxon>
        <taxon>Crassulaceae</taxon>
        <taxon>Kalanchoe</taxon>
    </lineage>
</organism>
<proteinExistence type="predicted"/>
<reference evidence="1" key="1">
    <citation type="submission" date="2021-01" db="UniProtKB">
        <authorList>
            <consortium name="EnsemblPlants"/>
        </authorList>
    </citation>
    <scope>IDENTIFICATION</scope>
</reference>
<dbReference type="Proteomes" id="UP000594263">
    <property type="component" value="Unplaced"/>
</dbReference>
<sequence length="105" mass="11986">MRLVDFHQHLENPSFQGGKTRERGAQGSCGYANGYHMRSKDQADLLSHRPSHQPIRLSMHDNVLIVDSCGSQVPQRKHIQNSCIFYAVVARVEHQSVNRTELTEF</sequence>
<name>A0A7N0U5W1_KALFE</name>
<dbReference type="EnsemblPlants" id="Kaladp0055s0002.1.v1.1">
    <property type="protein sequence ID" value="Kaladp0055s0002.1.v1.1"/>
    <property type="gene ID" value="Kaladp0055s0002.v1.1"/>
</dbReference>
<protein>
    <submittedName>
        <fullName evidence="1">Uncharacterized protein</fullName>
    </submittedName>
</protein>
<evidence type="ECO:0000313" key="1">
    <source>
        <dbReference type="EnsemblPlants" id="Kaladp0055s0002.1.v1.1"/>
    </source>
</evidence>
<dbReference type="AlphaFoldDB" id="A0A7N0U5W1"/>
<evidence type="ECO:0000313" key="2">
    <source>
        <dbReference type="Proteomes" id="UP000594263"/>
    </source>
</evidence>
<dbReference type="Gramene" id="Kaladp0055s0002.1.v1.1">
    <property type="protein sequence ID" value="Kaladp0055s0002.1.v1.1"/>
    <property type="gene ID" value="Kaladp0055s0002.v1.1"/>
</dbReference>
<keyword evidence="2" id="KW-1185">Reference proteome</keyword>